<name>A0AAG5DJ24_ANOAO</name>
<dbReference type="AlphaFoldDB" id="A0AAG5DJ24"/>
<organism evidence="2 3">
    <name type="scientific">Anopheles atroparvus</name>
    <name type="common">European mosquito</name>
    <dbReference type="NCBI Taxonomy" id="41427"/>
    <lineage>
        <taxon>Eukaryota</taxon>
        <taxon>Metazoa</taxon>
        <taxon>Ecdysozoa</taxon>
        <taxon>Arthropoda</taxon>
        <taxon>Hexapoda</taxon>
        <taxon>Insecta</taxon>
        <taxon>Pterygota</taxon>
        <taxon>Neoptera</taxon>
        <taxon>Endopterygota</taxon>
        <taxon>Diptera</taxon>
        <taxon>Nematocera</taxon>
        <taxon>Culicoidea</taxon>
        <taxon>Culicidae</taxon>
        <taxon>Anophelinae</taxon>
        <taxon>Anopheles</taxon>
    </lineage>
</organism>
<evidence type="ECO:0000313" key="2">
    <source>
        <dbReference type="EnsemblMetazoa" id="ENSAATROPP011111"/>
    </source>
</evidence>
<dbReference type="EnsemblMetazoa" id="ENSAATROPT012250">
    <property type="protein sequence ID" value="ENSAATROPP011111"/>
    <property type="gene ID" value="ENSAATROPG009968"/>
</dbReference>
<dbReference type="Proteomes" id="UP000075880">
    <property type="component" value="Unassembled WGS sequence"/>
</dbReference>
<feature type="region of interest" description="Disordered" evidence="1">
    <location>
        <begin position="1"/>
        <end position="35"/>
    </location>
</feature>
<proteinExistence type="predicted"/>
<evidence type="ECO:0000313" key="3">
    <source>
        <dbReference type="Proteomes" id="UP000075880"/>
    </source>
</evidence>
<evidence type="ECO:0000256" key="1">
    <source>
        <dbReference type="SAM" id="MobiDB-lite"/>
    </source>
</evidence>
<reference evidence="2" key="1">
    <citation type="submission" date="2024-04" db="UniProtKB">
        <authorList>
            <consortium name="EnsemblMetazoa"/>
        </authorList>
    </citation>
    <scope>IDENTIFICATION</scope>
    <source>
        <strain evidence="2">EBRO</strain>
    </source>
</reference>
<keyword evidence="3" id="KW-1185">Reference proteome</keyword>
<protein>
    <submittedName>
        <fullName evidence="2">Uncharacterized protein</fullName>
    </submittedName>
</protein>
<sequence length="63" mass="6944">PTNHGELIGNKTNAAPKPRTSETDDQTSGRTNVMKQPVITFLLEETIYQSSRASRGQTRDNAL</sequence>
<accession>A0AAG5DJ24</accession>